<sequence length="84" mass="9381">MIRSLERAMKRSKTMVEVQPVKRKSAQKLSRLRLSLSTLLSGAGELDKVKVNHLFSSSFSVPFSDSCSMTWEKSSARGEFLGNT</sequence>
<accession>A0A445MLK4</accession>
<evidence type="ECO:0000313" key="2">
    <source>
        <dbReference type="EMBL" id="RZR75154.1"/>
    </source>
</evidence>
<evidence type="ECO:0000256" key="1">
    <source>
        <dbReference type="SAM" id="MobiDB-lite"/>
    </source>
</evidence>
<protein>
    <submittedName>
        <fullName evidence="2">Uncharacterized protein</fullName>
    </submittedName>
</protein>
<proteinExistence type="predicted"/>
<dbReference type="Proteomes" id="UP000290560">
    <property type="component" value="Unassembled WGS sequence"/>
</dbReference>
<gene>
    <name evidence="2" type="ORF">BHM03_00050676</name>
</gene>
<reference evidence="2" key="1">
    <citation type="journal article" date="2018" name="Data Brief">
        <title>Genome sequence data from 17 accessions of Ensete ventricosum, a staple food crop for millions in Ethiopia.</title>
        <authorList>
            <person name="Yemataw Z."/>
            <person name="Muzemil S."/>
            <person name="Ambachew D."/>
            <person name="Tripathi L."/>
            <person name="Tesfaye K."/>
            <person name="Chala A."/>
            <person name="Farbos A."/>
            <person name="O'Neill P."/>
            <person name="Moore K."/>
            <person name="Grant M."/>
            <person name="Studholme D.J."/>
        </authorList>
    </citation>
    <scope>NUCLEOTIDE SEQUENCE [LARGE SCALE GENOMIC DNA]</scope>
    <source>
        <tissue evidence="2">Leaf</tissue>
    </source>
</reference>
<dbReference type="AlphaFoldDB" id="A0A445MLK4"/>
<dbReference type="EMBL" id="KV876585">
    <property type="protein sequence ID" value="RZR75154.1"/>
    <property type="molecule type" value="Genomic_DNA"/>
</dbReference>
<feature type="region of interest" description="Disordered" evidence="1">
    <location>
        <begin position="1"/>
        <end position="20"/>
    </location>
</feature>
<name>A0A445MLK4_ENSVE</name>
<organism evidence="2">
    <name type="scientific">Ensete ventricosum</name>
    <name type="common">Abyssinian banana</name>
    <name type="synonym">Musa ensete</name>
    <dbReference type="NCBI Taxonomy" id="4639"/>
    <lineage>
        <taxon>Eukaryota</taxon>
        <taxon>Viridiplantae</taxon>
        <taxon>Streptophyta</taxon>
        <taxon>Embryophyta</taxon>
        <taxon>Tracheophyta</taxon>
        <taxon>Spermatophyta</taxon>
        <taxon>Magnoliopsida</taxon>
        <taxon>Liliopsida</taxon>
        <taxon>Zingiberales</taxon>
        <taxon>Musaceae</taxon>
        <taxon>Ensete</taxon>
    </lineage>
</organism>